<keyword evidence="1" id="KW-0732">Signal</keyword>
<gene>
    <name evidence="2" type="ORF">J506_1122</name>
</gene>
<sequence length="241" mass="27730">MKKYFKFIISTVFMMGPVGSSYADFGFIQDKDRYVNVRENSSLTSKVTSKLNNNEIVSCVMDERVNNFCLVNASNGVTGFVYKNRINNFSGYTSIKLYQYSKEKAIYNDKNIIVEVYAKKAILDPKLYKTFKGEYKYFNNKKFFGTDGTLPNNDFLQLDKIIIKSKDKKIEIGENDIEQYFFPKNGIDSDKNELADFKIYFLNNNIFILNTFNNGGAAAYNIVLNIKNGKLVANKAWKVEI</sequence>
<dbReference type="Gene3D" id="2.30.30.40">
    <property type="entry name" value="SH3 Domains"/>
    <property type="match status" value="1"/>
</dbReference>
<organism evidence="2 3">
    <name type="scientific">Acinetobacter baumannii 625974</name>
    <dbReference type="NCBI Taxonomy" id="1310607"/>
    <lineage>
        <taxon>Bacteria</taxon>
        <taxon>Pseudomonadati</taxon>
        <taxon>Pseudomonadota</taxon>
        <taxon>Gammaproteobacteria</taxon>
        <taxon>Moraxellales</taxon>
        <taxon>Moraxellaceae</taxon>
        <taxon>Acinetobacter</taxon>
        <taxon>Acinetobacter calcoaceticus/baumannii complex</taxon>
    </lineage>
</organism>
<evidence type="ECO:0000313" key="2">
    <source>
        <dbReference type="EMBL" id="EXC08531.1"/>
    </source>
</evidence>
<evidence type="ECO:0000256" key="1">
    <source>
        <dbReference type="SAM" id="SignalP"/>
    </source>
</evidence>
<evidence type="ECO:0000313" key="3">
    <source>
        <dbReference type="Proteomes" id="UP000021108"/>
    </source>
</evidence>
<feature type="chain" id="PRO_5001449668" evidence="1">
    <location>
        <begin position="24"/>
        <end position="241"/>
    </location>
</feature>
<protein>
    <submittedName>
        <fullName evidence="2">Bacterial SH3 domain protein</fullName>
    </submittedName>
</protein>
<proteinExistence type="predicted"/>
<dbReference type="PATRIC" id="fig|1310607.3.peg.1088"/>
<dbReference type="Proteomes" id="UP000021108">
    <property type="component" value="Unassembled WGS sequence"/>
</dbReference>
<reference evidence="2 3" key="1">
    <citation type="submission" date="2014-02" db="EMBL/GenBank/DDBJ databases">
        <title>Comparative genomics and transcriptomics to identify genetic mechanisms underlying the emergence of carbapenem resistant Acinetobacter baumannii (CRAb).</title>
        <authorList>
            <person name="Harris A.D."/>
            <person name="Johnson K.J."/>
            <person name="George J."/>
            <person name="Shefchek K."/>
            <person name="Daugherty S.C."/>
            <person name="Parankush S."/>
            <person name="Sadzewicz L."/>
            <person name="Tallon L."/>
            <person name="Sengamalay N."/>
            <person name="Hazen T.H."/>
            <person name="Rasko D.A."/>
        </authorList>
    </citation>
    <scope>NUCLEOTIDE SEQUENCE [LARGE SCALE GENOMIC DNA]</scope>
    <source>
        <strain evidence="2 3">625974</strain>
    </source>
</reference>
<dbReference type="AlphaFoldDB" id="A0A009Q188"/>
<dbReference type="RefSeq" id="WP_032058953.1">
    <property type="nucleotide sequence ID" value="NZ_JEXD01000006.1"/>
</dbReference>
<feature type="signal peptide" evidence="1">
    <location>
        <begin position="1"/>
        <end position="23"/>
    </location>
</feature>
<name>A0A009Q188_ACIBA</name>
<accession>A0A009Q188</accession>
<comment type="caution">
    <text evidence="2">The sequence shown here is derived from an EMBL/GenBank/DDBJ whole genome shotgun (WGS) entry which is preliminary data.</text>
</comment>
<dbReference type="EMBL" id="JEXD01000006">
    <property type="protein sequence ID" value="EXC08531.1"/>
    <property type="molecule type" value="Genomic_DNA"/>
</dbReference>